<name>A0A976N2H6_9VIRU</name>
<evidence type="ECO:0000256" key="5">
    <source>
        <dbReference type="ARBA" id="ARBA00022844"/>
    </source>
</evidence>
<evidence type="ECO:0000256" key="3">
    <source>
        <dbReference type="ARBA" id="ARBA00022431"/>
    </source>
</evidence>
<sequence>MSKSNYTQGGVPMVRYRRSRFPLSHEVKTSMSVGKLYPVMVKEILPGDTFKIDARALARVSTAFLRPVMDNAYMDLYFFFVPNRIVFDGFEETMGENKKSAWSNLNPPEIPTTKYTSHVWSGTVADYMGLPVTTDESITYLPQGLNILPFRGFAMIYDQWFRNENTVDPMLIQKNGIGSNEIINNLPWNPNNYTGKLPYVGKRKDYFTACLPAPQKGSPVALALGDSAPVSVAVTPSSKYIPVSDGRSEFRFSPRWFNAGGSVLSNLNPLGGGVNGYTHYGSGTVGSDNGVAYTMLDADISQISLSGTGSADLSNATAVNVNDLRFAFQLQKMLEKDARFGTRYREYLLGHFGVSNPDARMQIPEFLGGKRIPINVQEVAQTNTQQETESGVVQSPLGTLGATSLSAMKSRVTKSFTEHGYLYACACIRVNHTYQQGINKMWQRKTREDFYDPLFANLGEQPVYRSEIYAYSSANPNGLKGDVFGYNEAWADYRYSPNIVTGQMRSNLDNSLDIWHFADDYSSAPVFSEQFTNETPIYFDRTVAVPSTSQDNFIVDFYFDINAYRVMPTYSVPGLIDHH</sequence>
<dbReference type="GO" id="GO:0005198">
    <property type="term" value="F:structural molecule activity"/>
    <property type="evidence" value="ECO:0007669"/>
    <property type="project" value="InterPro"/>
</dbReference>
<keyword evidence="3" id="KW-1140">T=1 icosahedral capsid protein</keyword>
<reference evidence="6" key="1">
    <citation type="submission" date="2022-02" db="EMBL/GenBank/DDBJ databases">
        <title>Towards deciphering the DNA virus diversity associated with rodent species in the families Cricetidae and Heteromyidae.</title>
        <authorList>
            <person name="Lund M."/>
            <person name="Larsen B.B."/>
            <person name="Gryseels S."/>
            <person name="Kraberger S."/>
            <person name="Rowsey D.M."/>
            <person name="Steger L."/>
            <person name="Yule K.M."/>
            <person name="Upham N.S."/>
            <person name="Worobey M."/>
            <person name="Van Doorslaer K."/>
            <person name="Varsani A."/>
        </authorList>
    </citation>
    <scope>NUCLEOTIDE SEQUENCE</scope>
    <source>
        <strain evidence="6">NeonRodF8_56</strain>
    </source>
</reference>
<comment type="similarity">
    <text evidence="2">Belongs to the microviridae F protein family.</text>
</comment>
<evidence type="ECO:0000256" key="4">
    <source>
        <dbReference type="ARBA" id="ARBA00022561"/>
    </source>
</evidence>
<accession>A0A976N2H6</accession>
<dbReference type="InterPro" id="IPR037002">
    <property type="entry name" value="Microviridae_protein_F_sf"/>
</dbReference>
<keyword evidence="5" id="KW-0946">Virion</keyword>
<proteinExistence type="inferred from homology"/>
<evidence type="ECO:0000256" key="1">
    <source>
        <dbReference type="ARBA" id="ARBA00004328"/>
    </source>
</evidence>
<protein>
    <submittedName>
        <fullName evidence="6">Major capsid protein</fullName>
    </submittedName>
</protein>
<dbReference type="Pfam" id="PF02305">
    <property type="entry name" value="Phage_F"/>
    <property type="match status" value="1"/>
</dbReference>
<dbReference type="InterPro" id="IPR003514">
    <property type="entry name" value="Microviridae_protein_F"/>
</dbReference>
<dbReference type="SUPFAM" id="SSF88645">
    <property type="entry name" value="ssDNA viruses"/>
    <property type="match status" value="1"/>
</dbReference>
<organism evidence="6">
    <name type="scientific">Peromfec virus RodF8_56</name>
    <dbReference type="NCBI Taxonomy" id="2929384"/>
    <lineage>
        <taxon>Viruses</taxon>
        <taxon>Monodnaviria</taxon>
        <taxon>Sangervirae</taxon>
        <taxon>Phixviricota</taxon>
        <taxon>Malgrandaviricetes</taxon>
        <taxon>Petitvirales</taxon>
        <taxon>Microviridae</taxon>
    </lineage>
</organism>
<dbReference type="EMBL" id="OM869627">
    <property type="protein sequence ID" value="UPW41560.1"/>
    <property type="molecule type" value="Genomic_DNA"/>
</dbReference>
<evidence type="ECO:0000256" key="2">
    <source>
        <dbReference type="ARBA" id="ARBA00009963"/>
    </source>
</evidence>
<keyword evidence="4" id="KW-0167">Capsid protein</keyword>
<evidence type="ECO:0000313" key="6">
    <source>
        <dbReference type="EMBL" id="UPW41560.1"/>
    </source>
</evidence>
<comment type="subcellular location">
    <subcellularLocation>
        <location evidence="1">Virion</location>
    </subcellularLocation>
</comment>
<dbReference type="InterPro" id="IPR016184">
    <property type="entry name" value="Capsid/spike_ssDNA_virus"/>
</dbReference>
<dbReference type="GO" id="GO:0039615">
    <property type="term" value="C:T=1 icosahedral viral capsid"/>
    <property type="evidence" value="ECO:0007669"/>
    <property type="project" value="UniProtKB-KW"/>
</dbReference>
<dbReference type="Gene3D" id="2.60.169.10">
    <property type="entry name" value="Microviridae F protein"/>
    <property type="match status" value="2"/>
</dbReference>